<dbReference type="Proteomes" id="UP000594260">
    <property type="component" value="Unplaced"/>
</dbReference>
<name>A0A7M7KEP4_VARDE</name>
<dbReference type="RefSeq" id="XP_022664693.1">
    <property type="nucleotide sequence ID" value="XM_022808958.1"/>
</dbReference>
<evidence type="ECO:0000256" key="1">
    <source>
        <dbReference type="SAM" id="SignalP"/>
    </source>
</evidence>
<keyword evidence="3" id="KW-1185">Reference proteome</keyword>
<protein>
    <submittedName>
        <fullName evidence="2">Uncharacterized protein</fullName>
    </submittedName>
</protein>
<dbReference type="EnsemblMetazoa" id="XM_022808958">
    <property type="protein sequence ID" value="XP_022664693"/>
    <property type="gene ID" value="LOC111251876"/>
</dbReference>
<proteinExistence type="predicted"/>
<dbReference type="AlphaFoldDB" id="A0A7M7KEP4"/>
<dbReference type="GeneID" id="111251876"/>
<keyword evidence="1" id="KW-0732">Signal</keyword>
<accession>A0A7M7KEP4</accession>
<dbReference type="InParanoid" id="A0A7M7KEP4"/>
<organism evidence="2 3">
    <name type="scientific">Varroa destructor</name>
    <name type="common">Honeybee mite</name>
    <dbReference type="NCBI Taxonomy" id="109461"/>
    <lineage>
        <taxon>Eukaryota</taxon>
        <taxon>Metazoa</taxon>
        <taxon>Ecdysozoa</taxon>
        <taxon>Arthropoda</taxon>
        <taxon>Chelicerata</taxon>
        <taxon>Arachnida</taxon>
        <taxon>Acari</taxon>
        <taxon>Parasitiformes</taxon>
        <taxon>Mesostigmata</taxon>
        <taxon>Gamasina</taxon>
        <taxon>Dermanyssoidea</taxon>
        <taxon>Varroidae</taxon>
        <taxon>Varroa</taxon>
    </lineage>
</organism>
<dbReference type="OrthoDB" id="10550061at2759"/>
<feature type="chain" id="PRO_5029511927" evidence="1">
    <location>
        <begin position="19"/>
        <end position="215"/>
    </location>
</feature>
<sequence>MHLLLASAFLAFIAVVDGQQCSLKDRGFRQCVANYTNWVQVQLAQVRDASIRAISKLPEPLDKAIQLHEAALRRHLGKREIDQPESELRMEDAAAENRQRDDNARAWVKFRNDVCRIVDKAIANGSRQLSDGVRIMEHDKGTYDVRSLVCIYSSVSSINAKGDEALQIFYRTLPVDRRVLYERAVAFQLWIMALKIADIQKNLEKQAQDCYMLLT</sequence>
<dbReference type="KEGG" id="vde:111251876"/>
<feature type="signal peptide" evidence="1">
    <location>
        <begin position="1"/>
        <end position="18"/>
    </location>
</feature>
<evidence type="ECO:0000313" key="3">
    <source>
        <dbReference type="Proteomes" id="UP000594260"/>
    </source>
</evidence>
<evidence type="ECO:0000313" key="2">
    <source>
        <dbReference type="EnsemblMetazoa" id="XP_022664693"/>
    </source>
</evidence>
<reference evidence="2" key="1">
    <citation type="submission" date="2021-01" db="UniProtKB">
        <authorList>
            <consortium name="EnsemblMetazoa"/>
        </authorList>
    </citation>
    <scope>IDENTIFICATION</scope>
</reference>